<comment type="caution">
    <text evidence="1">The sequence shown here is derived from an EMBL/GenBank/DDBJ whole genome shotgun (WGS) entry which is preliminary data.</text>
</comment>
<dbReference type="VEuPathDB" id="FungiDB:AAP_04061"/>
<gene>
    <name evidence="1" type="ORF">AAP_04061</name>
</gene>
<keyword evidence="2" id="KW-1185">Reference proteome</keyword>
<organism evidence="1 2">
    <name type="scientific">Ascosphaera apis ARSEF 7405</name>
    <dbReference type="NCBI Taxonomy" id="392613"/>
    <lineage>
        <taxon>Eukaryota</taxon>
        <taxon>Fungi</taxon>
        <taxon>Dikarya</taxon>
        <taxon>Ascomycota</taxon>
        <taxon>Pezizomycotina</taxon>
        <taxon>Eurotiomycetes</taxon>
        <taxon>Eurotiomycetidae</taxon>
        <taxon>Onygenales</taxon>
        <taxon>Ascosphaeraceae</taxon>
        <taxon>Ascosphaera</taxon>
    </lineage>
</organism>
<protein>
    <submittedName>
        <fullName evidence="1">Uncharacterized protein</fullName>
    </submittedName>
</protein>
<sequence>MEEDQLTVLFRHQEALYRHHDTTTRLMSGDGYGLPLGEVMGMKKHHQMRRCNRFPDMDESLENQHQSCIATNTLA</sequence>
<dbReference type="Proteomes" id="UP000242877">
    <property type="component" value="Unassembled WGS sequence"/>
</dbReference>
<reference evidence="1 2" key="1">
    <citation type="journal article" date="2016" name="Genome Biol. Evol.">
        <title>Divergent and convergent evolution of fungal pathogenicity.</title>
        <authorList>
            <person name="Shang Y."/>
            <person name="Xiao G."/>
            <person name="Zheng P."/>
            <person name="Cen K."/>
            <person name="Zhan S."/>
            <person name="Wang C."/>
        </authorList>
    </citation>
    <scope>NUCLEOTIDE SEQUENCE [LARGE SCALE GENOMIC DNA]</scope>
    <source>
        <strain evidence="1 2">ARSEF 7405</strain>
    </source>
</reference>
<accession>A0A167XI14</accession>
<name>A0A167XI14_9EURO</name>
<evidence type="ECO:0000313" key="2">
    <source>
        <dbReference type="Proteomes" id="UP000242877"/>
    </source>
</evidence>
<dbReference type="EMBL" id="AZGZ01000018">
    <property type="protein sequence ID" value="KZZ90111.1"/>
    <property type="molecule type" value="Genomic_DNA"/>
</dbReference>
<dbReference type="AlphaFoldDB" id="A0A167XI14"/>
<proteinExistence type="predicted"/>
<evidence type="ECO:0000313" key="1">
    <source>
        <dbReference type="EMBL" id="KZZ90111.1"/>
    </source>
</evidence>